<evidence type="ECO:0000256" key="1">
    <source>
        <dbReference type="SAM" id="Phobius"/>
    </source>
</evidence>
<evidence type="ECO:0000313" key="3">
    <source>
        <dbReference type="Proteomes" id="UP000289600"/>
    </source>
</evidence>
<reference evidence="3" key="1">
    <citation type="submission" date="2018-01" db="EMBL/GenBank/DDBJ databases">
        <title>Testimony of 'menage a trois' revealed by the proteome of Megavirus virophage.</title>
        <authorList>
            <person name="Jeudy S."/>
            <person name="Bertaux L."/>
            <person name="Alempic J.-M."/>
            <person name="Lartigue A."/>
            <person name="Legendre M."/>
            <person name="Philippe N."/>
            <person name="Beucher L."/>
            <person name="Biondi E."/>
            <person name="Juul S."/>
            <person name="Turner D."/>
            <person name="Coute Y."/>
            <person name="Claverie J.-M."/>
            <person name="Abergel C."/>
        </authorList>
    </citation>
    <scope>NUCLEOTIDE SEQUENCE [LARGE SCALE GENOMIC DNA]</scope>
</reference>
<keyword evidence="1" id="KW-0812">Transmembrane</keyword>
<feature type="transmembrane region" description="Helical" evidence="1">
    <location>
        <begin position="15"/>
        <end position="39"/>
    </location>
</feature>
<keyword evidence="3" id="KW-1185">Reference proteome</keyword>
<keyword evidence="1" id="KW-1133">Transmembrane helix</keyword>
<dbReference type="Proteomes" id="UP000289600">
    <property type="component" value="Segment"/>
</dbReference>
<dbReference type="EMBL" id="MG807320">
    <property type="protein sequence ID" value="AVL95243.1"/>
    <property type="molecule type" value="Genomic_DNA"/>
</dbReference>
<accession>A0A2P1EMY4</accession>
<organism evidence="2 3">
    <name type="scientific">Moumouvirus australiensis</name>
    <dbReference type="NCBI Taxonomy" id="2109587"/>
    <lineage>
        <taxon>Viruses</taxon>
        <taxon>Varidnaviria</taxon>
        <taxon>Bamfordvirae</taxon>
        <taxon>Nucleocytoviricota</taxon>
        <taxon>Megaviricetes</taxon>
        <taxon>Imitervirales</taxon>
        <taxon>Mimiviridae</taxon>
        <taxon>Megamimivirinae</taxon>
        <taxon>Moumouvirus</taxon>
        <taxon>Moumouvirus australiense</taxon>
    </lineage>
</organism>
<proteinExistence type="predicted"/>
<name>A0A2P1EMY4_9VIRU</name>
<protein>
    <submittedName>
        <fullName evidence="2">Uncharacterized protein</fullName>
    </submittedName>
</protein>
<keyword evidence="1" id="KW-0472">Membrane</keyword>
<sequence length="197" mass="22405">MGNTSSSRTASNTGMILGGIVLAPVTGGWSLLALVPAAVRTGAEIKINWRETRVNNCIGDSSYLDSKVKNVEVRFCHIGEEWEDAGVTLAGRSLLMTTDACHHWFIIVEIEGLNDYVYIDKHFYRNIIIRKNKDGKNGGGNGWFSSDLKWRSDVKRWNGNVTLRELIDYVKRDEHKKYHLIDDNCQHFAKKIYSWLT</sequence>
<evidence type="ECO:0000313" key="2">
    <source>
        <dbReference type="EMBL" id="AVL95243.1"/>
    </source>
</evidence>
<gene>
    <name evidence="2" type="ORF">mc_856</name>
</gene>